<gene>
    <name evidence="1" type="ORF">SCALOS_LOCUS4710</name>
</gene>
<evidence type="ECO:0000313" key="1">
    <source>
        <dbReference type="EMBL" id="CAG8537604.1"/>
    </source>
</evidence>
<keyword evidence="2" id="KW-1185">Reference proteome</keyword>
<evidence type="ECO:0000313" key="2">
    <source>
        <dbReference type="Proteomes" id="UP000789860"/>
    </source>
</evidence>
<feature type="non-terminal residue" evidence="1">
    <location>
        <position position="1"/>
    </location>
</feature>
<organism evidence="1 2">
    <name type="scientific">Scutellospora calospora</name>
    <dbReference type="NCBI Taxonomy" id="85575"/>
    <lineage>
        <taxon>Eukaryota</taxon>
        <taxon>Fungi</taxon>
        <taxon>Fungi incertae sedis</taxon>
        <taxon>Mucoromycota</taxon>
        <taxon>Glomeromycotina</taxon>
        <taxon>Glomeromycetes</taxon>
        <taxon>Diversisporales</taxon>
        <taxon>Gigasporaceae</taxon>
        <taxon>Scutellospora</taxon>
    </lineage>
</organism>
<protein>
    <submittedName>
        <fullName evidence="1">4798_t:CDS:1</fullName>
    </submittedName>
</protein>
<proteinExistence type="predicted"/>
<sequence length="50" mass="5842">PQPSQVKPVWRFLSEIKSYMNELSNINNVKIDNDTTMNFTGIRKHPSSMF</sequence>
<comment type="caution">
    <text evidence="1">The sequence shown here is derived from an EMBL/GenBank/DDBJ whole genome shotgun (WGS) entry which is preliminary data.</text>
</comment>
<accession>A0ACA9LMG5</accession>
<dbReference type="Proteomes" id="UP000789860">
    <property type="component" value="Unassembled WGS sequence"/>
</dbReference>
<name>A0ACA9LMG5_9GLOM</name>
<reference evidence="1" key="1">
    <citation type="submission" date="2021-06" db="EMBL/GenBank/DDBJ databases">
        <authorList>
            <person name="Kallberg Y."/>
            <person name="Tangrot J."/>
            <person name="Rosling A."/>
        </authorList>
    </citation>
    <scope>NUCLEOTIDE SEQUENCE</scope>
    <source>
        <strain evidence="1">AU212A</strain>
    </source>
</reference>
<dbReference type="EMBL" id="CAJVPM010006666">
    <property type="protein sequence ID" value="CAG8537604.1"/>
    <property type="molecule type" value="Genomic_DNA"/>
</dbReference>